<dbReference type="RefSeq" id="WP_346159926.1">
    <property type="nucleotide sequence ID" value="NZ_BAAABZ010000025.1"/>
</dbReference>
<keyword evidence="2" id="KW-1185">Reference proteome</keyword>
<accession>A0ABN1D2E5</accession>
<evidence type="ECO:0008006" key="3">
    <source>
        <dbReference type="Google" id="ProtNLM"/>
    </source>
</evidence>
<dbReference type="Proteomes" id="UP001501576">
    <property type="component" value="Unassembled WGS sequence"/>
</dbReference>
<proteinExistence type="predicted"/>
<comment type="caution">
    <text evidence="1">The sequence shown here is derived from an EMBL/GenBank/DDBJ whole genome shotgun (WGS) entry which is preliminary data.</text>
</comment>
<evidence type="ECO:0000313" key="2">
    <source>
        <dbReference type="Proteomes" id="UP001501576"/>
    </source>
</evidence>
<sequence length="126" mass="14273">MLLRLAYWGVTHAFAMLRLLPMGDRDKAVEILALRHQIVVLERQLGKDRVRLTLSDRAFLAALLHRLPVDVLRGVRLLVRPDTVLRWHRDLLALRLPNTSSVQVTRHVCIRGGCREGGRGVVCRGG</sequence>
<name>A0ABN1D2E5_9ACTN</name>
<gene>
    <name evidence="1" type="ORF">GCM10010390_38330</name>
</gene>
<protein>
    <recommendedName>
        <fullName evidence="3">Integrase</fullName>
    </recommendedName>
</protein>
<reference evidence="1 2" key="1">
    <citation type="journal article" date="2019" name="Int. J. Syst. Evol. Microbiol.">
        <title>The Global Catalogue of Microorganisms (GCM) 10K type strain sequencing project: providing services to taxonomists for standard genome sequencing and annotation.</title>
        <authorList>
            <consortium name="The Broad Institute Genomics Platform"/>
            <consortium name="The Broad Institute Genome Sequencing Center for Infectious Disease"/>
            <person name="Wu L."/>
            <person name="Ma J."/>
        </authorList>
    </citation>
    <scope>NUCLEOTIDE SEQUENCE [LARGE SCALE GENOMIC DNA]</scope>
    <source>
        <strain evidence="1 2">JCM 5052</strain>
    </source>
</reference>
<organism evidence="1 2">
    <name type="scientific">Streptomyces mordarskii</name>
    <dbReference type="NCBI Taxonomy" id="1226758"/>
    <lineage>
        <taxon>Bacteria</taxon>
        <taxon>Bacillati</taxon>
        <taxon>Actinomycetota</taxon>
        <taxon>Actinomycetes</taxon>
        <taxon>Kitasatosporales</taxon>
        <taxon>Streptomycetaceae</taxon>
        <taxon>Streptomyces</taxon>
    </lineage>
</organism>
<evidence type="ECO:0000313" key="1">
    <source>
        <dbReference type="EMBL" id="GAA0532408.1"/>
    </source>
</evidence>
<dbReference type="EMBL" id="BAAABZ010000025">
    <property type="protein sequence ID" value="GAA0532408.1"/>
    <property type="molecule type" value="Genomic_DNA"/>
</dbReference>